<name>A0A1H1WDE4_9BRAD</name>
<gene>
    <name evidence="2" type="ORF">SAMN05444158_3785</name>
</gene>
<evidence type="ECO:0000313" key="2">
    <source>
        <dbReference type="EMBL" id="SDS94680.1"/>
    </source>
</evidence>
<accession>A0A1H1WDE4</accession>
<organism evidence="2 3">
    <name type="scientific">Bradyrhizobium canariense</name>
    <dbReference type="NCBI Taxonomy" id="255045"/>
    <lineage>
        <taxon>Bacteria</taxon>
        <taxon>Pseudomonadati</taxon>
        <taxon>Pseudomonadota</taxon>
        <taxon>Alphaproteobacteria</taxon>
        <taxon>Hyphomicrobiales</taxon>
        <taxon>Nitrobacteraceae</taxon>
        <taxon>Bradyrhizobium</taxon>
    </lineage>
</organism>
<reference evidence="3" key="1">
    <citation type="submission" date="2016-10" db="EMBL/GenBank/DDBJ databases">
        <authorList>
            <person name="Varghese N."/>
            <person name="Submissions S."/>
        </authorList>
    </citation>
    <scope>NUCLEOTIDE SEQUENCE [LARGE SCALE GENOMIC DNA]</scope>
    <source>
        <strain evidence="3">GAS369</strain>
    </source>
</reference>
<evidence type="ECO:0000256" key="1">
    <source>
        <dbReference type="SAM" id="SignalP"/>
    </source>
</evidence>
<sequence length="204" mass="21865">MSKMLQYTLAAAGVVLMCAVSSASAQETVRIRGTIESVDGPVYVVKNRDGTELKLTVTDKPLFVAIVKSTMADIKPGMFVGSTGITQPDGSQKAIEVHIFPESMRGTGEGHYDWDLKPNTKMTNANVEQTVAGVDGQMLSVKYKDGEKKLLVTPETAVVTYVNGSKDDLKPGIKVFVAAAKKQPDGTLQTPRITYGKDGLTPPM</sequence>
<dbReference type="AlphaFoldDB" id="A0A1H1WDE4"/>
<feature type="chain" id="PRO_5009264332" evidence="1">
    <location>
        <begin position="26"/>
        <end position="204"/>
    </location>
</feature>
<protein>
    <submittedName>
        <fullName evidence="2">Intein N-terminal splicing region</fullName>
    </submittedName>
</protein>
<dbReference type="RefSeq" id="WP_146688350.1">
    <property type="nucleotide sequence ID" value="NZ_LT629750.1"/>
</dbReference>
<keyword evidence="3" id="KW-1185">Reference proteome</keyword>
<evidence type="ECO:0000313" key="3">
    <source>
        <dbReference type="Proteomes" id="UP000243904"/>
    </source>
</evidence>
<dbReference type="EMBL" id="LT629750">
    <property type="protein sequence ID" value="SDS94680.1"/>
    <property type="molecule type" value="Genomic_DNA"/>
</dbReference>
<proteinExistence type="predicted"/>
<dbReference type="Proteomes" id="UP000243904">
    <property type="component" value="Chromosome I"/>
</dbReference>
<keyword evidence="1" id="KW-0732">Signal</keyword>
<feature type="signal peptide" evidence="1">
    <location>
        <begin position="1"/>
        <end position="25"/>
    </location>
</feature>